<protein>
    <submittedName>
        <fullName evidence="1">Uncharacterized protein</fullName>
    </submittedName>
</protein>
<evidence type="ECO:0000313" key="2">
    <source>
        <dbReference type="Proteomes" id="UP000324222"/>
    </source>
</evidence>
<proteinExistence type="predicted"/>
<comment type="caution">
    <text evidence="1">The sequence shown here is derived from an EMBL/GenBank/DDBJ whole genome shotgun (WGS) entry which is preliminary data.</text>
</comment>
<sequence>MEKELYYFSVCLFVCTLDQYDAVMYLRPRVTSREACIHLRTYAYGMHVVCLDK</sequence>
<dbReference type="Proteomes" id="UP000324222">
    <property type="component" value="Unassembled WGS sequence"/>
</dbReference>
<gene>
    <name evidence="1" type="ORF">E2C01_033718</name>
</gene>
<reference evidence="1 2" key="1">
    <citation type="submission" date="2019-05" db="EMBL/GenBank/DDBJ databases">
        <title>Another draft genome of Portunus trituberculatus and its Hox gene families provides insights of decapod evolution.</title>
        <authorList>
            <person name="Jeong J.-H."/>
            <person name="Song I."/>
            <person name="Kim S."/>
            <person name="Choi T."/>
            <person name="Kim D."/>
            <person name="Ryu S."/>
            <person name="Kim W."/>
        </authorList>
    </citation>
    <scope>NUCLEOTIDE SEQUENCE [LARGE SCALE GENOMIC DNA]</scope>
    <source>
        <tissue evidence="1">Muscle</tissue>
    </source>
</reference>
<dbReference type="AlphaFoldDB" id="A0A5B7F4X3"/>
<evidence type="ECO:0000313" key="1">
    <source>
        <dbReference type="EMBL" id="MPC40163.1"/>
    </source>
</evidence>
<dbReference type="EMBL" id="VSRR010004602">
    <property type="protein sequence ID" value="MPC40163.1"/>
    <property type="molecule type" value="Genomic_DNA"/>
</dbReference>
<keyword evidence="2" id="KW-1185">Reference proteome</keyword>
<name>A0A5B7F4X3_PORTR</name>
<organism evidence="1 2">
    <name type="scientific">Portunus trituberculatus</name>
    <name type="common">Swimming crab</name>
    <name type="synonym">Neptunus trituberculatus</name>
    <dbReference type="NCBI Taxonomy" id="210409"/>
    <lineage>
        <taxon>Eukaryota</taxon>
        <taxon>Metazoa</taxon>
        <taxon>Ecdysozoa</taxon>
        <taxon>Arthropoda</taxon>
        <taxon>Crustacea</taxon>
        <taxon>Multicrustacea</taxon>
        <taxon>Malacostraca</taxon>
        <taxon>Eumalacostraca</taxon>
        <taxon>Eucarida</taxon>
        <taxon>Decapoda</taxon>
        <taxon>Pleocyemata</taxon>
        <taxon>Brachyura</taxon>
        <taxon>Eubrachyura</taxon>
        <taxon>Portunoidea</taxon>
        <taxon>Portunidae</taxon>
        <taxon>Portuninae</taxon>
        <taxon>Portunus</taxon>
    </lineage>
</organism>
<accession>A0A5B7F4X3</accession>